<dbReference type="Proteomes" id="UP000515308">
    <property type="component" value="Chromosome PVLDE_10"/>
</dbReference>
<evidence type="ECO:0000259" key="4">
    <source>
        <dbReference type="Pfam" id="PF00244"/>
    </source>
</evidence>
<reference evidence="5 6" key="1">
    <citation type="submission" date="2020-08" db="EMBL/GenBank/DDBJ databases">
        <authorList>
            <person name="Ramaprasad A."/>
        </authorList>
    </citation>
    <scope>NUCLEOTIDE SEQUENCE [LARGE SCALE GENOMIC DNA]</scope>
</reference>
<dbReference type="InterPro" id="IPR036815">
    <property type="entry name" value="14-3-3_dom_sf"/>
</dbReference>
<dbReference type="SUPFAM" id="SSF48445">
    <property type="entry name" value="14-3-3 protein"/>
    <property type="match status" value="1"/>
</dbReference>
<evidence type="ECO:0000256" key="2">
    <source>
        <dbReference type="SAM" id="Coils"/>
    </source>
</evidence>
<protein>
    <submittedName>
        <fullName evidence="5">14-3-3 protein, putative</fullName>
    </submittedName>
</protein>
<dbReference type="AlphaFoldDB" id="A0A6V7S713"/>
<evidence type="ECO:0000313" key="5">
    <source>
        <dbReference type="EMBL" id="CAD2093434.1"/>
    </source>
</evidence>
<proteinExistence type="inferred from homology"/>
<evidence type="ECO:0000313" key="6">
    <source>
        <dbReference type="Proteomes" id="UP000515308"/>
    </source>
</evidence>
<name>A0A6V7S713_PLAVN</name>
<dbReference type="InterPro" id="IPR000308">
    <property type="entry name" value="14-3-3"/>
</dbReference>
<dbReference type="PRINTS" id="PR00305">
    <property type="entry name" value="1433ZETA"/>
</dbReference>
<dbReference type="VEuPathDB" id="PlasmoDB:PVLDE_1002700"/>
<evidence type="ECO:0000256" key="3">
    <source>
        <dbReference type="SAM" id="MobiDB-lite"/>
    </source>
</evidence>
<feature type="compositionally biased region" description="Basic and acidic residues" evidence="3">
    <location>
        <begin position="26"/>
        <end position="40"/>
    </location>
</feature>
<feature type="compositionally biased region" description="Basic and acidic residues" evidence="3">
    <location>
        <begin position="1"/>
        <end position="11"/>
    </location>
</feature>
<sequence length="549" mass="64849">MKSSDKRDHNATRVSPLASPKNINLKSEKKRNPTDKGNHCIIHKDEGKNKLKTNIKEISDKNIINRKMKEKHINIKNKENEIMITNEGNKKKKIINKNYSSTIINMEKDDLNTNKLSPHLIENNRNTFDTNLSKRRANINKVKNSKKNEGYHRAKTVEARGKTKNDSLIYENTKKEIGKAKKSKSFHTINYQNKENAFMTSSYSSLCNDDVLEPYYETDINVENRYEETNDINKKEIENVKNKILNKYRNLTSEYNNKLQMLIYSNMNKNLKIKDNRESIYTFMKLAYKCSDYKYAIGYAILLLLDRLNNQQIELKEIEKEEIENTINSYNYYNIMSYKYAFKVFYQNYELSLKGKKCEETNEFSNISTNSSSIYIKKNICKNIRFKIKNEFLLNCEVIINIVNCIISTIPNDDENKIFYIHLNANQYKIVSNITDTGVKYKYEQLAKHAYKKAFELASIHLQPIDINFLSVASHYIYFLYSNLEYEQKALKICIDVFDKSSNLLDKIEDDKQADKCARILSKMRYNIKRWSKKYDIPMKECEMVYYIL</sequence>
<feature type="domain" description="14-3-3" evidence="4">
    <location>
        <begin position="359"/>
        <end position="532"/>
    </location>
</feature>
<feature type="coiled-coil region" evidence="2">
    <location>
        <begin position="223"/>
        <end position="254"/>
    </location>
</feature>
<comment type="similarity">
    <text evidence="1">Belongs to the 14-3-3 family.</text>
</comment>
<evidence type="ECO:0000256" key="1">
    <source>
        <dbReference type="ARBA" id="ARBA00006141"/>
    </source>
</evidence>
<accession>A0A6V7S713</accession>
<dbReference type="Pfam" id="PF00244">
    <property type="entry name" value="14-3-3"/>
    <property type="match status" value="1"/>
</dbReference>
<organism evidence="5 6">
    <name type="scientific">Plasmodium vinckei lentum</name>
    <dbReference type="NCBI Taxonomy" id="138297"/>
    <lineage>
        <taxon>Eukaryota</taxon>
        <taxon>Sar</taxon>
        <taxon>Alveolata</taxon>
        <taxon>Apicomplexa</taxon>
        <taxon>Aconoidasida</taxon>
        <taxon>Haemosporida</taxon>
        <taxon>Plasmodiidae</taxon>
        <taxon>Plasmodium</taxon>
        <taxon>Plasmodium (Vinckeia)</taxon>
    </lineage>
</organism>
<feature type="region of interest" description="Disordered" evidence="3">
    <location>
        <begin position="1"/>
        <end position="40"/>
    </location>
</feature>
<dbReference type="EMBL" id="LR865372">
    <property type="protein sequence ID" value="CAD2093434.1"/>
    <property type="molecule type" value="Genomic_DNA"/>
</dbReference>
<dbReference type="Gene3D" id="1.20.190.20">
    <property type="entry name" value="14-3-3 domain"/>
    <property type="match status" value="1"/>
</dbReference>
<keyword evidence="2" id="KW-0175">Coiled coil</keyword>
<gene>
    <name evidence="5" type="ORF">PVLDE_1002700</name>
</gene>
<dbReference type="InterPro" id="IPR023410">
    <property type="entry name" value="14-3-3_domain"/>
</dbReference>